<dbReference type="GO" id="GO:0015920">
    <property type="term" value="P:lipopolysaccharide transport"/>
    <property type="evidence" value="ECO:0007669"/>
    <property type="project" value="TreeGrafter"/>
</dbReference>
<feature type="transmembrane region" description="Helical" evidence="6">
    <location>
        <begin position="319"/>
        <end position="338"/>
    </location>
</feature>
<evidence type="ECO:0000256" key="4">
    <source>
        <dbReference type="ARBA" id="ARBA00022989"/>
    </source>
</evidence>
<evidence type="ECO:0000256" key="6">
    <source>
        <dbReference type="SAM" id="Phobius"/>
    </source>
</evidence>
<evidence type="ECO:0000313" key="7">
    <source>
        <dbReference type="EMBL" id="SDY74073.1"/>
    </source>
</evidence>
<dbReference type="PANTHER" id="PTHR33529">
    <property type="entry name" value="SLR0882 PROTEIN-RELATED"/>
    <property type="match status" value="1"/>
</dbReference>
<dbReference type="Pfam" id="PF03739">
    <property type="entry name" value="LptF_LptG"/>
    <property type="match status" value="1"/>
</dbReference>
<keyword evidence="8" id="KW-1185">Reference proteome</keyword>
<feature type="transmembrane region" description="Helical" evidence="6">
    <location>
        <begin position="291"/>
        <end position="313"/>
    </location>
</feature>
<keyword evidence="4 6" id="KW-1133">Transmembrane helix</keyword>
<accession>A0A1H3MBW7</accession>
<gene>
    <name evidence="7" type="ORF">SAMN05421881_105816</name>
</gene>
<dbReference type="InterPro" id="IPR030923">
    <property type="entry name" value="LptG"/>
</dbReference>
<dbReference type="EMBL" id="FNOY01000058">
    <property type="protein sequence ID" value="SDY74073.1"/>
    <property type="molecule type" value="Genomic_DNA"/>
</dbReference>
<dbReference type="STRING" id="44576.SAMN05421881_105816"/>
<evidence type="ECO:0000256" key="2">
    <source>
        <dbReference type="ARBA" id="ARBA00022475"/>
    </source>
</evidence>
<feature type="transmembrane region" description="Helical" evidence="6">
    <location>
        <begin position="261"/>
        <end position="279"/>
    </location>
</feature>
<keyword evidence="5 6" id="KW-0472">Membrane</keyword>
<reference evidence="7 8" key="1">
    <citation type="submission" date="2016-10" db="EMBL/GenBank/DDBJ databases">
        <authorList>
            <person name="de Groot N.N."/>
        </authorList>
    </citation>
    <scope>NUCLEOTIDE SEQUENCE [LARGE SCALE GENOMIC DNA]</scope>
    <source>
        <strain evidence="7 8">Nm1</strain>
    </source>
</reference>
<name>A0A1H3MBW7_9PROT</name>
<feature type="transmembrane region" description="Helical" evidence="6">
    <location>
        <begin position="81"/>
        <end position="104"/>
    </location>
</feature>
<keyword evidence="2" id="KW-1003">Cell membrane</keyword>
<protein>
    <submittedName>
        <fullName evidence="7">Lipopolysaccharide export system permease protein</fullName>
    </submittedName>
</protein>
<dbReference type="GO" id="GO:0055085">
    <property type="term" value="P:transmembrane transport"/>
    <property type="evidence" value="ECO:0007669"/>
    <property type="project" value="InterPro"/>
</dbReference>
<dbReference type="GO" id="GO:0043190">
    <property type="term" value="C:ATP-binding cassette (ABC) transporter complex"/>
    <property type="evidence" value="ECO:0007669"/>
    <property type="project" value="InterPro"/>
</dbReference>
<keyword evidence="3 6" id="KW-0812">Transmembrane</keyword>
<comment type="subcellular location">
    <subcellularLocation>
        <location evidence="1">Cell membrane</location>
        <topology evidence="1">Multi-pass membrane protein</topology>
    </subcellularLocation>
</comment>
<evidence type="ECO:0000256" key="3">
    <source>
        <dbReference type="ARBA" id="ARBA00022692"/>
    </source>
</evidence>
<dbReference type="PANTHER" id="PTHR33529:SF2">
    <property type="entry name" value="LIPOPOLYSACCHARIDE EXPORT SYSTEM PERMEASE PROTEIN LPTG"/>
    <property type="match status" value="1"/>
</dbReference>
<proteinExistence type="predicted"/>
<evidence type="ECO:0000256" key="5">
    <source>
        <dbReference type="ARBA" id="ARBA00023136"/>
    </source>
</evidence>
<dbReference type="InterPro" id="IPR005495">
    <property type="entry name" value="LptG/LptF_permease"/>
</dbReference>
<evidence type="ECO:0000313" key="8">
    <source>
        <dbReference type="Proteomes" id="UP000198640"/>
    </source>
</evidence>
<sequence>MGMVVASAILLPLFSFFDLLDQLDDVGKGSYAIRDAFLYTVMLLPRRFIQIAPFIALLGTVGALGALAVNLELVAMRVAGLSPFAISLPPVGVGLLLIILIAGLEYFVAPQFQQKAIALRAAALEQSAELGRGLGIWTRDAQNILRIGEMLHENQAVDIEIMHFNQQGLLTAHAYAQYADIMEEGVWILRGVIVRTFAPSSITARHASRMSWQSFLGPEDIATLTKPPESLTPSELVRHAAFLEETGQQADAYRMALWRKIGGAIMTAAMILIAVPFIFGSVREGLGSKLVVAALMGIGIYLLDQIIANVGLLLQLNPIMVSITPGLILVVIAAYWLLRRVS</sequence>
<organism evidence="7 8">
    <name type="scientific">Nitrosomonas halophila</name>
    <dbReference type="NCBI Taxonomy" id="44576"/>
    <lineage>
        <taxon>Bacteria</taxon>
        <taxon>Pseudomonadati</taxon>
        <taxon>Pseudomonadota</taxon>
        <taxon>Betaproteobacteria</taxon>
        <taxon>Nitrosomonadales</taxon>
        <taxon>Nitrosomonadaceae</taxon>
        <taxon>Nitrosomonas</taxon>
    </lineage>
</organism>
<dbReference type="NCBIfam" id="TIGR04408">
    <property type="entry name" value="LptG_lptG"/>
    <property type="match status" value="1"/>
</dbReference>
<feature type="transmembrane region" description="Helical" evidence="6">
    <location>
        <begin position="48"/>
        <end position="69"/>
    </location>
</feature>
<dbReference type="Proteomes" id="UP000198640">
    <property type="component" value="Unassembled WGS sequence"/>
</dbReference>
<dbReference type="AlphaFoldDB" id="A0A1H3MBW7"/>
<evidence type="ECO:0000256" key="1">
    <source>
        <dbReference type="ARBA" id="ARBA00004651"/>
    </source>
</evidence>